<gene>
    <name evidence="2" type="ORF">NC661_21225</name>
</gene>
<name>A0A9X3WT46_9BACI</name>
<organism evidence="2 3">
    <name type="scientific">Aquibacillus koreensis</name>
    <dbReference type="NCBI Taxonomy" id="279446"/>
    <lineage>
        <taxon>Bacteria</taxon>
        <taxon>Bacillati</taxon>
        <taxon>Bacillota</taxon>
        <taxon>Bacilli</taxon>
        <taxon>Bacillales</taxon>
        <taxon>Bacillaceae</taxon>
        <taxon>Aquibacillus</taxon>
    </lineage>
</organism>
<sequence>MKKRIFGIKVLAILTLLSITGVNNVMADSVYSYQVLDNDNNYKQQDGEYNMYLGNWGYDTYYADYRGDHRLSQGGSMDIYYWKFKPKSGGRIFYAHLNNWEFTDTHATYGAIVDFSGSGGSMIPLSVIDQHNAPGGWVPLNGSYVYSNYSHPWLTLMASNGGHAGADGAEVDFYN</sequence>
<protein>
    <submittedName>
        <fullName evidence="2">Uncharacterized protein</fullName>
    </submittedName>
</protein>
<feature type="signal peptide" evidence="1">
    <location>
        <begin position="1"/>
        <end position="27"/>
    </location>
</feature>
<feature type="chain" id="PRO_5040771871" evidence="1">
    <location>
        <begin position="28"/>
        <end position="175"/>
    </location>
</feature>
<dbReference type="RefSeq" id="WP_272480074.1">
    <property type="nucleotide sequence ID" value="NZ_JAMQJZ010000035.1"/>
</dbReference>
<keyword evidence="1" id="KW-0732">Signal</keyword>
<dbReference type="Proteomes" id="UP001145072">
    <property type="component" value="Unassembled WGS sequence"/>
</dbReference>
<evidence type="ECO:0000256" key="1">
    <source>
        <dbReference type="SAM" id="SignalP"/>
    </source>
</evidence>
<dbReference type="AlphaFoldDB" id="A0A9X3WT46"/>
<evidence type="ECO:0000313" key="3">
    <source>
        <dbReference type="Proteomes" id="UP001145072"/>
    </source>
</evidence>
<keyword evidence="3" id="KW-1185">Reference proteome</keyword>
<reference evidence="2" key="1">
    <citation type="submission" date="2022-06" db="EMBL/GenBank/DDBJ databases">
        <title>Aquibacillus sp. a new bacterium isolated from soil saline samples.</title>
        <authorList>
            <person name="Galisteo C."/>
            <person name="De La Haba R."/>
            <person name="Sanchez-Porro C."/>
            <person name="Ventosa A."/>
        </authorList>
    </citation>
    <scope>NUCLEOTIDE SEQUENCE</scope>
    <source>
        <strain evidence="2">JCM 12387</strain>
    </source>
</reference>
<proteinExistence type="predicted"/>
<accession>A0A9X3WT46</accession>
<comment type="caution">
    <text evidence="2">The sequence shown here is derived from an EMBL/GenBank/DDBJ whole genome shotgun (WGS) entry which is preliminary data.</text>
</comment>
<evidence type="ECO:0000313" key="2">
    <source>
        <dbReference type="EMBL" id="MDC3422869.1"/>
    </source>
</evidence>
<dbReference type="EMBL" id="JAMQJZ010000035">
    <property type="protein sequence ID" value="MDC3422869.1"/>
    <property type="molecule type" value="Genomic_DNA"/>
</dbReference>